<name>A0A3E4WE33_9BACT</name>
<protein>
    <submittedName>
        <fullName evidence="3">DUF5020 family protein</fullName>
    </submittedName>
</protein>
<evidence type="ECO:0000313" key="2">
    <source>
        <dbReference type="EMBL" id="RGK56644.1"/>
    </source>
</evidence>
<reference evidence="5 6" key="1">
    <citation type="submission" date="2018-08" db="EMBL/GenBank/DDBJ databases">
        <title>A genome reference for cultivated species of the human gut microbiota.</title>
        <authorList>
            <person name="Zou Y."/>
            <person name="Xue W."/>
            <person name="Luo G."/>
        </authorList>
    </citation>
    <scope>NUCLEOTIDE SEQUENCE [LARGE SCALE GENOMIC DNA]</scope>
    <source>
        <strain evidence="4 7">AF24-16AC</strain>
        <strain evidence="3 5">OM08-14</strain>
        <strain evidence="2 6">TF10-3AC</strain>
    </source>
</reference>
<dbReference type="Pfam" id="PF16412">
    <property type="entry name" value="DUF5020"/>
    <property type="match status" value="1"/>
</dbReference>
<comment type="caution">
    <text evidence="3">The sequence shown here is derived from an EMBL/GenBank/DDBJ whole genome shotgun (WGS) entry which is preliminary data.</text>
</comment>
<feature type="chain" id="PRO_5041810615" evidence="1">
    <location>
        <begin position="22"/>
        <end position="234"/>
    </location>
</feature>
<dbReference type="AlphaFoldDB" id="A0A3E4WE33"/>
<keyword evidence="6" id="KW-1185">Reference proteome</keyword>
<evidence type="ECO:0000313" key="5">
    <source>
        <dbReference type="Proteomes" id="UP000260780"/>
    </source>
</evidence>
<dbReference type="SUPFAM" id="SSF111364">
    <property type="entry name" value="Tsx-like channel"/>
    <property type="match status" value="1"/>
</dbReference>
<organism evidence="3 5">
    <name type="scientific">Phocaeicola plebeius</name>
    <dbReference type="NCBI Taxonomy" id="310297"/>
    <lineage>
        <taxon>Bacteria</taxon>
        <taxon>Pseudomonadati</taxon>
        <taxon>Bacteroidota</taxon>
        <taxon>Bacteroidia</taxon>
        <taxon>Bacteroidales</taxon>
        <taxon>Bacteroidaceae</taxon>
        <taxon>Phocaeicola</taxon>
    </lineage>
</organism>
<evidence type="ECO:0000313" key="7">
    <source>
        <dbReference type="Proteomes" id="UP000285750"/>
    </source>
</evidence>
<dbReference type="RefSeq" id="WP_117671794.1">
    <property type="nucleotide sequence ID" value="NZ_CABOGR010000009.1"/>
</dbReference>
<evidence type="ECO:0000313" key="6">
    <source>
        <dbReference type="Proteomes" id="UP000260862"/>
    </source>
</evidence>
<keyword evidence="1" id="KW-0732">Signal</keyword>
<dbReference type="Proteomes" id="UP000260862">
    <property type="component" value="Unassembled WGS sequence"/>
</dbReference>
<sequence length="234" mass="27453">MKKLFLFAFILLSVCAGKVMAQNIQLHYDLGRALYKSLDERPWVTTTVEMFKADKWGSTYFFVDMDYTDKGVSSAYWEISRELKFWKAPVSAHVEYNGGLNYINNAFLGGATYSWNSNDFSKVFGVQVLYKYIQKNEKPHNFQLTGTWTLNFCKEKFTFSGFADFWREKHFDADGNNHDFVFISEPQFWVNLNKFKHVNKDLNLSVGTEWELSTDFADRNGFYFIPTLAMKWSF</sequence>
<dbReference type="STRING" id="310297.BHV76_02930"/>
<dbReference type="Proteomes" id="UP000260780">
    <property type="component" value="Unassembled WGS sequence"/>
</dbReference>
<proteinExistence type="predicted"/>
<gene>
    <name evidence="4" type="ORF">DWY14_04705</name>
    <name evidence="3" type="ORF">DXC17_07880</name>
    <name evidence="2" type="ORF">DXD04_06180</name>
</gene>
<dbReference type="EMBL" id="QSQT01000009">
    <property type="protein sequence ID" value="RGK56644.1"/>
    <property type="molecule type" value="Genomic_DNA"/>
</dbReference>
<dbReference type="EMBL" id="QRUY01000007">
    <property type="protein sequence ID" value="RGS09095.1"/>
    <property type="molecule type" value="Genomic_DNA"/>
</dbReference>
<evidence type="ECO:0000313" key="4">
    <source>
        <dbReference type="EMBL" id="RGS09095.1"/>
    </source>
</evidence>
<accession>A0A3E4WE33</accession>
<dbReference type="InterPro" id="IPR036777">
    <property type="entry name" value="Channel_Tsx-like_sf"/>
</dbReference>
<evidence type="ECO:0000313" key="3">
    <source>
        <dbReference type="EMBL" id="RGM40473.1"/>
    </source>
</evidence>
<dbReference type="Proteomes" id="UP000285750">
    <property type="component" value="Unassembled WGS sequence"/>
</dbReference>
<dbReference type="EMBL" id="QSTF01000016">
    <property type="protein sequence ID" value="RGM40473.1"/>
    <property type="molecule type" value="Genomic_DNA"/>
</dbReference>
<dbReference type="GO" id="GO:0009279">
    <property type="term" value="C:cell outer membrane"/>
    <property type="evidence" value="ECO:0007669"/>
    <property type="project" value="InterPro"/>
</dbReference>
<evidence type="ECO:0000256" key="1">
    <source>
        <dbReference type="SAM" id="SignalP"/>
    </source>
</evidence>
<feature type="signal peptide" evidence="1">
    <location>
        <begin position="1"/>
        <end position="21"/>
    </location>
</feature>